<dbReference type="STRING" id="710685.MycrhN_2980"/>
<dbReference type="CDD" id="cd07122">
    <property type="entry name" value="ALDH_F20_ACDH"/>
    <property type="match status" value="1"/>
</dbReference>
<dbReference type="eggNOG" id="COG1012">
    <property type="taxonomic scope" value="Bacteria"/>
</dbReference>
<dbReference type="OrthoDB" id="323926at2"/>
<dbReference type="AlphaFoldDB" id="G8RKC5"/>
<dbReference type="EMBL" id="CP003169">
    <property type="protein sequence ID" value="AEV73527.1"/>
    <property type="molecule type" value="Genomic_DNA"/>
</dbReference>
<name>G8RKC5_MYCRN</name>
<dbReference type="InterPro" id="IPR016162">
    <property type="entry name" value="Ald_DH_N"/>
</dbReference>
<dbReference type="Gene3D" id="3.40.605.10">
    <property type="entry name" value="Aldehyde Dehydrogenase, Chain A, domain 1"/>
    <property type="match status" value="1"/>
</dbReference>
<protein>
    <submittedName>
        <fullName evidence="3">NAD-dependent aldehyde dehydrogenase</fullName>
    </submittedName>
</protein>
<dbReference type="KEGG" id="mrh:MycrhN_2980"/>
<dbReference type="PANTHER" id="PTHR11699">
    <property type="entry name" value="ALDEHYDE DEHYDROGENASE-RELATED"/>
    <property type="match status" value="1"/>
</dbReference>
<dbReference type="Proteomes" id="UP000005442">
    <property type="component" value="Chromosome"/>
</dbReference>
<keyword evidence="4" id="KW-1185">Reference proteome</keyword>
<dbReference type="SUPFAM" id="SSF53720">
    <property type="entry name" value="ALDH-like"/>
    <property type="match status" value="1"/>
</dbReference>
<dbReference type="InterPro" id="IPR016161">
    <property type="entry name" value="Ald_DH/histidinol_DH"/>
</dbReference>
<reference evidence="3 4" key="1">
    <citation type="submission" date="2011-12" db="EMBL/GenBank/DDBJ databases">
        <title>Complete sequence of Mycobacterium rhodesiae NBB3.</title>
        <authorList>
            <consortium name="US DOE Joint Genome Institute"/>
            <person name="Lucas S."/>
            <person name="Han J."/>
            <person name="Lapidus A."/>
            <person name="Cheng J.-F."/>
            <person name="Goodwin L."/>
            <person name="Pitluck S."/>
            <person name="Peters L."/>
            <person name="Mikhailova N."/>
            <person name="Gu W."/>
            <person name="Detter J.C."/>
            <person name="Han C."/>
            <person name="Tapia R."/>
            <person name="Land M."/>
            <person name="Hauser L."/>
            <person name="Kyrpides N."/>
            <person name="Ivanova N."/>
            <person name="Pagani I."/>
            <person name="Mattes T."/>
            <person name="Holmes A."/>
            <person name="Rutledge P."/>
            <person name="Paulsen I."/>
            <person name="Coleman N."/>
            <person name="Woyke T."/>
        </authorList>
    </citation>
    <scope>NUCLEOTIDE SEQUENCE [LARGE SCALE GENOMIC DNA]</scope>
    <source>
        <strain evidence="3 4">NBB3</strain>
    </source>
</reference>
<sequence length="471" mass="50082">MTDTLTAQPAVDEVSAIVARARDAQRGIESYTQEQVDELCTAVAWAVARPAQTTSLAQLAVDEGGFGNYDDKVTKINKRVLGVLADMRTVKTVGIVEEDHDRGLVKIAKPVGVVAALIPTTGPDATPPLKALMALKGRNAIVVAPHPRTVNTTINVVETMRTACEQVGAPADLIQVLDKPSITKTQELMRQADLIVATGGAGMVKAAYSSGTPAYGVGVGNSVHVVDETADLDDAAAAISAAKTFDYATSCLADNAIVVEESVYDALIARLVDKGGHVCTADEKTALQHRMWPDGGHIPTPDVIAKSATHIADISGFAIAADRTFLLVEETGTGPDYPFSGEKLSVVLTVYKYKGAIKSAVDLVNAITEYQGLGHTCGIHSANEHHVNELAMRTKTARVMVNQNLNEGAGSPRNGLPFTLSLSCGTWGGNITTENVNARHFVNVTWVSRPIQRPPVTEEELFASFWQKHGR</sequence>
<proteinExistence type="predicted"/>
<dbReference type="Gene3D" id="3.40.309.10">
    <property type="entry name" value="Aldehyde Dehydrogenase, Chain A, domain 2"/>
    <property type="match status" value="1"/>
</dbReference>
<accession>G8RKC5</accession>
<gene>
    <name evidence="3" type="ordered locus">MycrhN_2980</name>
</gene>
<keyword evidence="1" id="KW-0560">Oxidoreductase</keyword>
<dbReference type="GO" id="GO:0016620">
    <property type="term" value="F:oxidoreductase activity, acting on the aldehyde or oxo group of donors, NAD or NADP as acceptor"/>
    <property type="evidence" value="ECO:0007669"/>
    <property type="project" value="InterPro"/>
</dbReference>
<organism evidence="3 4">
    <name type="scientific">Mycolicibacterium rhodesiae (strain NBB3)</name>
    <name type="common">Mycobacterium rhodesiae</name>
    <dbReference type="NCBI Taxonomy" id="710685"/>
    <lineage>
        <taxon>Bacteria</taxon>
        <taxon>Bacillati</taxon>
        <taxon>Actinomycetota</taxon>
        <taxon>Actinomycetes</taxon>
        <taxon>Mycobacteriales</taxon>
        <taxon>Mycobacteriaceae</taxon>
        <taxon>Mycolicibacterium</taxon>
    </lineage>
</organism>
<dbReference type="InterPro" id="IPR015590">
    <property type="entry name" value="Aldehyde_DH_dom"/>
</dbReference>
<dbReference type="RefSeq" id="WP_014211302.1">
    <property type="nucleotide sequence ID" value="NC_016604.1"/>
</dbReference>
<feature type="domain" description="Aldehyde dehydrogenase" evidence="2">
    <location>
        <begin position="11"/>
        <end position="274"/>
    </location>
</feature>
<dbReference type="HOGENOM" id="CLU_028794_3_0_11"/>
<dbReference type="InterPro" id="IPR016163">
    <property type="entry name" value="Ald_DH_C"/>
</dbReference>
<evidence type="ECO:0000259" key="2">
    <source>
        <dbReference type="Pfam" id="PF00171"/>
    </source>
</evidence>
<evidence type="ECO:0000256" key="1">
    <source>
        <dbReference type="ARBA" id="ARBA00023002"/>
    </source>
</evidence>
<dbReference type="PATRIC" id="fig|710685.3.peg.2977"/>
<evidence type="ECO:0000313" key="4">
    <source>
        <dbReference type="Proteomes" id="UP000005442"/>
    </source>
</evidence>
<dbReference type="Pfam" id="PF00171">
    <property type="entry name" value="Aldedh"/>
    <property type="match status" value="1"/>
</dbReference>
<evidence type="ECO:0000313" key="3">
    <source>
        <dbReference type="EMBL" id="AEV73527.1"/>
    </source>
</evidence>